<accession>A0A8C9TCU7</accession>
<dbReference type="InterPro" id="IPR013783">
    <property type="entry name" value="Ig-like_fold"/>
</dbReference>
<dbReference type="PANTHER" id="PTHR24100">
    <property type="entry name" value="BUTYROPHILIN"/>
    <property type="match status" value="1"/>
</dbReference>
<dbReference type="PROSITE" id="PS50835">
    <property type="entry name" value="IG_LIKE"/>
    <property type="match status" value="2"/>
</dbReference>
<sequence>MKWDPYECQCLFLLLFHHILVSTTGTANLYFFAHSKEYLLCTSGTSNTVFSGFFTEESKSQFELLFFPERFEVLGPSEPVVAVAGEDVVLPCYLKPNISAADLEVRWFRKDFTGSVHLYREHQDQHESQIPNYRGRTSLFSEELKKGNASLKLTGVRTSDFGEYECFVQAPYWYDDRSIDVIIKAVGTQPVISIEGYKEGGISLVCESKGWFPQPQVVWMDSEGHNLTAGPTETQRDSRDLFTVRRRAIVLEGNSNSFTCRIIQQLVNEIKEVSTNIPGEIFQSAHTRKVVLAVFISLAVAVGSGILIFYFVKLHRKKGISVIS</sequence>
<keyword evidence="10" id="KW-1185">Reference proteome</keyword>
<dbReference type="InterPro" id="IPR003599">
    <property type="entry name" value="Ig_sub"/>
</dbReference>
<dbReference type="PANTHER" id="PTHR24100:SF130">
    <property type="entry name" value="BUTYROPHILIN-LIKE PROTEIN 9"/>
    <property type="match status" value="1"/>
</dbReference>
<reference evidence="9 10" key="1">
    <citation type="submission" date="2019-04" db="EMBL/GenBank/DDBJ databases">
        <authorList>
            <consortium name="Wellcome Sanger Institute Data Sharing"/>
        </authorList>
    </citation>
    <scope>NUCLEOTIDE SEQUENCE [LARGE SCALE GENOMIC DNA]</scope>
</reference>
<keyword evidence="2 7" id="KW-0812">Transmembrane</keyword>
<feature type="domain" description="Ig-like" evidence="8">
    <location>
        <begin position="68"/>
        <end position="180"/>
    </location>
</feature>
<evidence type="ECO:0000256" key="1">
    <source>
        <dbReference type="ARBA" id="ARBA00004370"/>
    </source>
</evidence>
<comment type="subcellular location">
    <subcellularLocation>
        <location evidence="1">Membrane</location>
    </subcellularLocation>
</comment>
<dbReference type="SUPFAM" id="SSF48726">
    <property type="entry name" value="Immunoglobulin"/>
    <property type="match status" value="2"/>
</dbReference>
<feature type="domain" description="Ig-like" evidence="8">
    <location>
        <begin position="190"/>
        <end position="274"/>
    </location>
</feature>
<evidence type="ECO:0000313" key="10">
    <source>
        <dbReference type="Proteomes" id="UP000694397"/>
    </source>
</evidence>
<reference evidence="9" key="3">
    <citation type="submission" date="2025-09" db="UniProtKB">
        <authorList>
            <consortium name="Ensembl"/>
        </authorList>
    </citation>
    <scope>IDENTIFICATION</scope>
</reference>
<dbReference type="Pfam" id="PF22705">
    <property type="entry name" value="C2-set_3"/>
    <property type="match status" value="1"/>
</dbReference>
<dbReference type="FunFam" id="2.60.40.10:FF:000088">
    <property type="entry name" value="Butyrophilin subfamily 1 member A1"/>
    <property type="match status" value="1"/>
</dbReference>
<dbReference type="InterPro" id="IPR053896">
    <property type="entry name" value="BTN3A2-like_Ig-C"/>
</dbReference>
<dbReference type="SMART" id="SM00406">
    <property type="entry name" value="IGv"/>
    <property type="match status" value="1"/>
</dbReference>
<dbReference type="GO" id="GO:0005102">
    <property type="term" value="F:signaling receptor binding"/>
    <property type="evidence" value="ECO:0007669"/>
    <property type="project" value="TreeGrafter"/>
</dbReference>
<dbReference type="InterPro" id="IPR050504">
    <property type="entry name" value="IgSF_BTN/MOG"/>
</dbReference>
<dbReference type="GO" id="GO:0001817">
    <property type="term" value="P:regulation of cytokine production"/>
    <property type="evidence" value="ECO:0007669"/>
    <property type="project" value="TreeGrafter"/>
</dbReference>
<organism evidence="9 10">
    <name type="scientific">Scleropages formosus</name>
    <name type="common">Asian bonytongue</name>
    <name type="synonym">Osteoglossum formosum</name>
    <dbReference type="NCBI Taxonomy" id="113540"/>
    <lineage>
        <taxon>Eukaryota</taxon>
        <taxon>Metazoa</taxon>
        <taxon>Chordata</taxon>
        <taxon>Craniata</taxon>
        <taxon>Vertebrata</taxon>
        <taxon>Euteleostomi</taxon>
        <taxon>Actinopterygii</taxon>
        <taxon>Neopterygii</taxon>
        <taxon>Teleostei</taxon>
        <taxon>Osteoglossocephala</taxon>
        <taxon>Osteoglossomorpha</taxon>
        <taxon>Osteoglossiformes</taxon>
        <taxon>Osteoglossidae</taxon>
        <taxon>Scleropages</taxon>
    </lineage>
</organism>
<evidence type="ECO:0000256" key="7">
    <source>
        <dbReference type="SAM" id="Phobius"/>
    </source>
</evidence>
<dbReference type="GO" id="GO:0050852">
    <property type="term" value="P:T cell receptor signaling pathway"/>
    <property type="evidence" value="ECO:0007669"/>
    <property type="project" value="TreeGrafter"/>
</dbReference>
<dbReference type="InterPro" id="IPR013106">
    <property type="entry name" value="Ig_V-set"/>
</dbReference>
<dbReference type="Pfam" id="PF07686">
    <property type="entry name" value="V-set"/>
    <property type="match status" value="1"/>
</dbReference>
<evidence type="ECO:0000256" key="3">
    <source>
        <dbReference type="ARBA" id="ARBA00022729"/>
    </source>
</evidence>
<dbReference type="Gene3D" id="2.60.40.10">
    <property type="entry name" value="Immunoglobulins"/>
    <property type="match status" value="2"/>
</dbReference>
<dbReference type="InterPro" id="IPR007110">
    <property type="entry name" value="Ig-like_dom"/>
</dbReference>
<keyword evidence="5 7" id="KW-0472">Membrane</keyword>
<keyword evidence="3" id="KW-0732">Signal</keyword>
<protein>
    <recommendedName>
        <fullName evidence="8">Ig-like domain-containing protein</fullName>
    </recommendedName>
</protein>
<keyword evidence="4 7" id="KW-1133">Transmembrane helix</keyword>
<dbReference type="FunFam" id="2.60.40.10:FF:000208">
    <property type="entry name" value="Butyrophilin subfamily 1 member A1"/>
    <property type="match status" value="1"/>
</dbReference>
<keyword evidence="6" id="KW-0393">Immunoglobulin domain</keyword>
<feature type="transmembrane region" description="Helical" evidence="7">
    <location>
        <begin position="290"/>
        <end position="312"/>
    </location>
</feature>
<evidence type="ECO:0000256" key="4">
    <source>
        <dbReference type="ARBA" id="ARBA00022989"/>
    </source>
</evidence>
<evidence type="ECO:0000256" key="2">
    <source>
        <dbReference type="ARBA" id="ARBA00022692"/>
    </source>
</evidence>
<evidence type="ECO:0000259" key="8">
    <source>
        <dbReference type="PROSITE" id="PS50835"/>
    </source>
</evidence>
<dbReference type="InterPro" id="IPR036179">
    <property type="entry name" value="Ig-like_dom_sf"/>
</dbReference>
<evidence type="ECO:0000256" key="6">
    <source>
        <dbReference type="ARBA" id="ARBA00023319"/>
    </source>
</evidence>
<dbReference type="Ensembl" id="ENSSFOT00015066762.1">
    <property type="protein sequence ID" value="ENSSFOP00015050012.1"/>
    <property type="gene ID" value="ENSSFOG00015025778.1"/>
</dbReference>
<dbReference type="AlphaFoldDB" id="A0A8C9TCU7"/>
<proteinExistence type="predicted"/>
<dbReference type="Proteomes" id="UP000694397">
    <property type="component" value="Chromosome 11"/>
</dbReference>
<evidence type="ECO:0000256" key="5">
    <source>
        <dbReference type="ARBA" id="ARBA00023136"/>
    </source>
</evidence>
<dbReference type="GO" id="GO:0009897">
    <property type="term" value="C:external side of plasma membrane"/>
    <property type="evidence" value="ECO:0007669"/>
    <property type="project" value="TreeGrafter"/>
</dbReference>
<dbReference type="SMART" id="SM00409">
    <property type="entry name" value="IG"/>
    <property type="match status" value="1"/>
</dbReference>
<dbReference type="OrthoDB" id="10055806at2759"/>
<dbReference type="GeneTree" id="ENSGT01050000244843"/>
<evidence type="ECO:0000313" key="9">
    <source>
        <dbReference type="Ensembl" id="ENSSFOP00015050012.1"/>
    </source>
</evidence>
<reference evidence="9" key="2">
    <citation type="submission" date="2025-08" db="UniProtKB">
        <authorList>
            <consortium name="Ensembl"/>
        </authorList>
    </citation>
    <scope>IDENTIFICATION</scope>
</reference>
<name>A0A8C9TCU7_SCLFO</name>
<feature type="transmembrane region" description="Helical" evidence="7">
    <location>
        <begin position="12"/>
        <end position="33"/>
    </location>
</feature>